<keyword evidence="1" id="KW-0805">Transcription regulation</keyword>
<keyword evidence="3" id="KW-0804">Transcription</keyword>
<dbReference type="GO" id="GO:0003677">
    <property type="term" value="F:DNA binding"/>
    <property type="evidence" value="ECO:0007669"/>
    <property type="project" value="UniProtKB-KW"/>
</dbReference>
<dbReference type="InterPro" id="IPR001387">
    <property type="entry name" value="Cro/C1-type_HTH"/>
</dbReference>
<dbReference type="CDD" id="cd02209">
    <property type="entry name" value="cupin_XRE_C"/>
    <property type="match status" value="1"/>
</dbReference>
<dbReference type="InterPro" id="IPR014710">
    <property type="entry name" value="RmlC-like_jellyroll"/>
</dbReference>
<dbReference type="PANTHER" id="PTHR46797:SF23">
    <property type="entry name" value="HTH-TYPE TRANSCRIPTIONAL REGULATOR SUTR"/>
    <property type="match status" value="1"/>
</dbReference>
<evidence type="ECO:0000256" key="2">
    <source>
        <dbReference type="ARBA" id="ARBA00023125"/>
    </source>
</evidence>
<dbReference type="STRING" id="1855823.MCCS_01310"/>
<keyword evidence="6" id="KW-1185">Reference proteome</keyword>
<dbReference type="GeneID" id="35294288"/>
<dbReference type="Gene3D" id="1.10.260.40">
    <property type="entry name" value="lambda repressor-like DNA-binding domains"/>
    <property type="match status" value="1"/>
</dbReference>
<dbReference type="OrthoDB" id="9781521at2"/>
<dbReference type="PANTHER" id="PTHR46797">
    <property type="entry name" value="HTH-TYPE TRANSCRIPTIONAL REGULATOR"/>
    <property type="match status" value="1"/>
</dbReference>
<dbReference type="EMBL" id="CP021059">
    <property type="protein sequence ID" value="ARQ05803.1"/>
    <property type="molecule type" value="Genomic_DNA"/>
</dbReference>
<dbReference type="SMART" id="SM00530">
    <property type="entry name" value="HTH_XRE"/>
    <property type="match status" value="1"/>
</dbReference>
<name>A0A1W7A850_9STAP</name>
<keyword evidence="2" id="KW-0238">DNA-binding</keyword>
<gene>
    <name evidence="5" type="primary">sinR_1</name>
    <name evidence="5" type="ORF">MCCS_01310</name>
</gene>
<dbReference type="InterPro" id="IPR050807">
    <property type="entry name" value="TransReg_Diox_bact_type"/>
</dbReference>
<evidence type="ECO:0000256" key="3">
    <source>
        <dbReference type="ARBA" id="ARBA00023163"/>
    </source>
</evidence>
<dbReference type="GO" id="GO:0005829">
    <property type="term" value="C:cytosol"/>
    <property type="evidence" value="ECO:0007669"/>
    <property type="project" value="TreeGrafter"/>
</dbReference>
<reference evidence="5 6" key="1">
    <citation type="journal article" date="2017" name="Int. J. Syst. Evol. Microbiol.">
        <title>Macrococcus canis sp. nov., a skin bacterium associated with infections in dogs.</title>
        <authorList>
            <person name="Gobeli Brawand S."/>
            <person name="Cotting K."/>
            <person name="Gomez-Sanz E."/>
            <person name="Collaud A."/>
            <person name="Thomann A."/>
            <person name="Brodard I."/>
            <person name="Rodriguez-Campos S."/>
            <person name="Strauss C."/>
            <person name="Perreten V."/>
        </authorList>
    </citation>
    <scope>NUCLEOTIDE SEQUENCE [LARGE SCALE GENOMIC DNA]</scope>
    <source>
        <strain evidence="5 6">KM45013</strain>
    </source>
</reference>
<dbReference type="AlphaFoldDB" id="A0A1W7A850"/>
<feature type="domain" description="HTH cro/C1-type" evidence="4">
    <location>
        <begin position="12"/>
        <end position="66"/>
    </location>
</feature>
<organism evidence="5 6">
    <name type="scientific">Macrococcoides canis</name>
    <dbReference type="NCBI Taxonomy" id="1855823"/>
    <lineage>
        <taxon>Bacteria</taxon>
        <taxon>Bacillati</taxon>
        <taxon>Bacillota</taxon>
        <taxon>Bacilli</taxon>
        <taxon>Bacillales</taxon>
        <taxon>Staphylococcaceae</taxon>
        <taxon>Macrococcoides</taxon>
    </lineage>
</organism>
<dbReference type="Pfam" id="PF01381">
    <property type="entry name" value="HTH_3"/>
    <property type="match status" value="1"/>
</dbReference>
<evidence type="ECO:0000259" key="4">
    <source>
        <dbReference type="PROSITE" id="PS50943"/>
    </source>
</evidence>
<sequence length="185" mass="21160">MEKINKVISINLKQFRNERNLSLEKLSQLTGVSRAMLNQIEKGISNPTISTLWKISNGLHIPLSTLLKADESEIECIRKDDIVPIVSEDEKVFIYPMFNANTLSNRMDILNMTLLPQSRYTSSDQDVDSEEYIVVNSGNLKIDIEKQIHDLYTDDALRFSGKYEHTYINDTDEAVQATVIINYNS</sequence>
<dbReference type="Proteomes" id="UP000194154">
    <property type="component" value="Chromosome"/>
</dbReference>
<evidence type="ECO:0000256" key="1">
    <source>
        <dbReference type="ARBA" id="ARBA00023015"/>
    </source>
</evidence>
<accession>A0A1W7A850</accession>
<evidence type="ECO:0000313" key="5">
    <source>
        <dbReference type="EMBL" id="ARQ05803.1"/>
    </source>
</evidence>
<dbReference type="InterPro" id="IPR011051">
    <property type="entry name" value="RmlC_Cupin_sf"/>
</dbReference>
<protein>
    <submittedName>
        <fullName evidence="5">HTH-type transcriptional regulator SinR</fullName>
    </submittedName>
</protein>
<dbReference type="SUPFAM" id="SSF47413">
    <property type="entry name" value="lambda repressor-like DNA-binding domains"/>
    <property type="match status" value="1"/>
</dbReference>
<proteinExistence type="predicted"/>
<dbReference type="Pfam" id="PF07883">
    <property type="entry name" value="Cupin_2"/>
    <property type="match status" value="1"/>
</dbReference>
<dbReference type="PROSITE" id="PS50943">
    <property type="entry name" value="HTH_CROC1"/>
    <property type="match status" value="1"/>
</dbReference>
<dbReference type="CDD" id="cd00093">
    <property type="entry name" value="HTH_XRE"/>
    <property type="match status" value="1"/>
</dbReference>
<evidence type="ECO:0000313" key="6">
    <source>
        <dbReference type="Proteomes" id="UP000194154"/>
    </source>
</evidence>
<dbReference type="SUPFAM" id="SSF51182">
    <property type="entry name" value="RmlC-like cupins"/>
    <property type="match status" value="1"/>
</dbReference>
<dbReference type="Gene3D" id="2.60.120.10">
    <property type="entry name" value="Jelly Rolls"/>
    <property type="match status" value="1"/>
</dbReference>
<dbReference type="GO" id="GO:0003700">
    <property type="term" value="F:DNA-binding transcription factor activity"/>
    <property type="evidence" value="ECO:0007669"/>
    <property type="project" value="TreeGrafter"/>
</dbReference>
<dbReference type="RefSeq" id="WP_086041521.1">
    <property type="nucleotide sequence ID" value="NZ_CBCRZA010000011.1"/>
</dbReference>
<dbReference type="InterPro" id="IPR013096">
    <property type="entry name" value="Cupin_2"/>
</dbReference>
<dbReference type="InterPro" id="IPR010982">
    <property type="entry name" value="Lambda_DNA-bd_dom_sf"/>
</dbReference>
<dbReference type="KEGG" id="mcak:MCCS_01310"/>